<dbReference type="EMBL" id="RSAS01000645">
    <property type="protein sequence ID" value="RRR69353.1"/>
    <property type="molecule type" value="Genomic_DNA"/>
</dbReference>
<feature type="transmembrane region" description="Helical" evidence="1">
    <location>
        <begin position="202"/>
        <end position="221"/>
    </location>
</feature>
<proteinExistence type="predicted"/>
<name>A0A426TVB6_9CHLR</name>
<dbReference type="AlphaFoldDB" id="A0A426TVB6"/>
<evidence type="ECO:0000256" key="1">
    <source>
        <dbReference type="SAM" id="Phobius"/>
    </source>
</evidence>
<keyword evidence="1" id="KW-0472">Membrane</keyword>
<feature type="transmembrane region" description="Helical" evidence="1">
    <location>
        <begin position="267"/>
        <end position="289"/>
    </location>
</feature>
<comment type="caution">
    <text evidence="2">The sequence shown here is derived from an EMBL/GenBank/DDBJ whole genome shotgun (WGS) entry which is preliminary data.</text>
</comment>
<keyword evidence="1" id="KW-0812">Transmembrane</keyword>
<accession>A0A426TVB6</accession>
<reference evidence="2 3" key="1">
    <citation type="submission" date="2018-12" db="EMBL/GenBank/DDBJ databases">
        <title>Genome Sequence of Candidatus Viridilinea halotolerans isolated from saline sulfide-rich spring.</title>
        <authorList>
            <person name="Grouzdev D.S."/>
            <person name="Burganskaya E.I."/>
            <person name="Krutkina M.S."/>
            <person name="Sukhacheva M.V."/>
            <person name="Gorlenko V.M."/>
        </authorList>
    </citation>
    <scope>NUCLEOTIDE SEQUENCE [LARGE SCALE GENOMIC DNA]</scope>
    <source>
        <strain evidence="2">Chok-6</strain>
    </source>
</reference>
<feature type="transmembrane region" description="Helical" evidence="1">
    <location>
        <begin position="301"/>
        <end position="322"/>
    </location>
</feature>
<organism evidence="2 3">
    <name type="scientific">Candidatus Viridilinea halotolerans</name>
    <dbReference type="NCBI Taxonomy" id="2491704"/>
    <lineage>
        <taxon>Bacteria</taxon>
        <taxon>Bacillati</taxon>
        <taxon>Chloroflexota</taxon>
        <taxon>Chloroflexia</taxon>
        <taxon>Chloroflexales</taxon>
        <taxon>Chloroflexineae</taxon>
        <taxon>Oscillochloridaceae</taxon>
        <taxon>Candidatus Viridilinea</taxon>
    </lineage>
</organism>
<gene>
    <name evidence="2" type="ORF">EI684_15890</name>
</gene>
<keyword evidence="1" id="KW-1133">Transmembrane helix</keyword>
<dbReference type="Pfam" id="PF09858">
    <property type="entry name" value="DUF2085"/>
    <property type="match status" value="1"/>
</dbReference>
<sequence length="325" mass="35046">MGHSPTGMPCVVRGGGAAAATHDTSTSSNCTLPTKLEQVMKKERRPDKILEMAQQRIAERRATEAAAEQAALATERPWQYLFLGLLAALLFAFWLWPGYTLDWKLYATVHGLVAQKHNVSLGGNELPVCARNIGIYSSFVLSVGYLFARGRGRAARFPERGMLLVLGLFVLSMAFDGVNSLLEDTGRAHLYAPRNDLRTITGILFGIAMTSILVPIFNQALRADAATHQTILTRGDLGGLLLLNGLFVVIVHSGLGIFYWPVAFFSVGSLVGELFVVFTMVAAAAMGYMRRITALSQLARPACLGLGITVLFVAGLAALRFATSA</sequence>
<evidence type="ECO:0000313" key="3">
    <source>
        <dbReference type="Proteomes" id="UP000280307"/>
    </source>
</evidence>
<dbReference type="Proteomes" id="UP000280307">
    <property type="component" value="Unassembled WGS sequence"/>
</dbReference>
<feature type="transmembrane region" description="Helical" evidence="1">
    <location>
        <begin position="78"/>
        <end position="96"/>
    </location>
</feature>
<feature type="transmembrane region" description="Helical" evidence="1">
    <location>
        <begin position="241"/>
        <end position="261"/>
    </location>
</feature>
<feature type="transmembrane region" description="Helical" evidence="1">
    <location>
        <begin position="162"/>
        <end position="182"/>
    </location>
</feature>
<dbReference type="InterPro" id="IPR019206">
    <property type="entry name" value="DUF2085_TM"/>
</dbReference>
<feature type="transmembrane region" description="Helical" evidence="1">
    <location>
        <begin position="133"/>
        <end position="150"/>
    </location>
</feature>
<protein>
    <submittedName>
        <fullName evidence="2">DUF2085 domain-containing protein</fullName>
    </submittedName>
</protein>
<evidence type="ECO:0000313" key="2">
    <source>
        <dbReference type="EMBL" id="RRR69353.1"/>
    </source>
</evidence>